<name>A0A2M6UQN2_9HYPH</name>
<dbReference type="OrthoDB" id="7926248at2"/>
<organism evidence="1 2">
    <name type="scientific">Bartonella tribocorum</name>
    <dbReference type="NCBI Taxonomy" id="85701"/>
    <lineage>
        <taxon>Bacteria</taxon>
        <taxon>Pseudomonadati</taxon>
        <taxon>Pseudomonadota</taxon>
        <taxon>Alphaproteobacteria</taxon>
        <taxon>Hyphomicrobiales</taxon>
        <taxon>Bartonellaceae</taxon>
        <taxon>Bartonella</taxon>
    </lineage>
</organism>
<dbReference type="Proteomes" id="UP000229839">
    <property type="component" value="Unassembled WGS sequence"/>
</dbReference>
<proteinExistence type="predicted"/>
<dbReference type="EMBL" id="NJGE01000016">
    <property type="protein sequence ID" value="PIT68483.1"/>
    <property type="molecule type" value="Genomic_DNA"/>
</dbReference>
<dbReference type="RefSeq" id="WP_100129317.1">
    <property type="nucleotide sequence ID" value="NZ_CADDYI010000010.1"/>
</dbReference>
<sequence length="62" mass="6911">MNKIIRTALLLCTVMVTAGFVIIDEGQLPRCQKALDAFRVQERSKNPISSADEKAGVVFWCK</sequence>
<dbReference type="AlphaFoldDB" id="A0A2M6UQN2"/>
<reference evidence="1 2" key="1">
    <citation type="submission" date="2017-06" db="EMBL/GenBank/DDBJ databases">
        <title>Draft genome of Bartonella tribocorum strain L103, isolated from a rodent in Laos.</title>
        <authorList>
            <person name="Hadjadj L."/>
            <person name="Jiyipong T."/>
            <person name="Morand S."/>
            <person name="Diene S.M."/>
            <person name="Rolain J.-M."/>
        </authorList>
    </citation>
    <scope>NUCLEOTIDE SEQUENCE [LARGE SCALE GENOMIC DNA]</scope>
    <source>
        <strain evidence="1 2">L103</strain>
    </source>
</reference>
<gene>
    <name evidence="1" type="ORF">CER18_06950</name>
</gene>
<evidence type="ECO:0000313" key="1">
    <source>
        <dbReference type="EMBL" id="PIT68483.1"/>
    </source>
</evidence>
<evidence type="ECO:0000313" key="2">
    <source>
        <dbReference type="Proteomes" id="UP000229839"/>
    </source>
</evidence>
<protein>
    <submittedName>
        <fullName evidence="1">Uncharacterized protein</fullName>
    </submittedName>
</protein>
<comment type="caution">
    <text evidence="1">The sequence shown here is derived from an EMBL/GenBank/DDBJ whole genome shotgun (WGS) entry which is preliminary data.</text>
</comment>
<accession>A0A2M6UQN2</accession>